<dbReference type="InterPro" id="IPR036291">
    <property type="entry name" value="NAD(P)-bd_dom_sf"/>
</dbReference>
<reference evidence="6 7" key="1">
    <citation type="submission" date="2019-01" db="EMBL/GenBank/DDBJ databases">
        <authorList>
            <person name="Chen W.-M."/>
        </authorList>
    </citation>
    <scope>NUCLEOTIDE SEQUENCE [LARGE SCALE GENOMIC DNA]</scope>
    <source>
        <strain evidence="6 7">CCP-6</strain>
    </source>
</reference>
<feature type="domain" description="D-isomer specific 2-hydroxyacid dehydrogenase catalytic" evidence="4">
    <location>
        <begin position="32"/>
        <end position="292"/>
    </location>
</feature>
<evidence type="ECO:0000313" key="7">
    <source>
        <dbReference type="Proteomes" id="UP000282957"/>
    </source>
</evidence>
<feature type="domain" description="D-isomer specific 2-hydroxyacid dehydrogenase NAD-binding" evidence="5">
    <location>
        <begin position="111"/>
        <end position="291"/>
    </location>
</feature>
<dbReference type="PROSITE" id="PS00671">
    <property type="entry name" value="D_2_HYDROXYACID_DH_3"/>
    <property type="match status" value="1"/>
</dbReference>
<dbReference type="Proteomes" id="UP000282957">
    <property type="component" value="Unassembled WGS sequence"/>
</dbReference>
<dbReference type="GO" id="GO:0016616">
    <property type="term" value="F:oxidoreductase activity, acting on the CH-OH group of donors, NAD or NADP as acceptor"/>
    <property type="evidence" value="ECO:0007669"/>
    <property type="project" value="InterPro"/>
</dbReference>
<evidence type="ECO:0000259" key="5">
    <source>
        <dbReference type="Pfam" id="PF02826"/>
    </source>
</evidence>
<dbReference type="AlphaFoldDB" id="A0A437MPX0"/>
<keyword evidence="7" id="KW-1185">Reference proteome</keyword>
<name>A0A437MPX0_9PROT</name>
<dbReference type="Gene3D" id="3.40.50.720">
    <property type="entry name" value="NAD(P)-binding Rossmann-like Domain"/>
    <property type="match status" value="2"/>
</dbReference>
<dbReference type="InterPro" id="IPR029753">
    <property type="entry name" value="D-isomer_DH_CS"/>
</dbReference>
<evidence type="ECO:0000313" key="6">
    <source>
        <dbReference type="EMBL" id="RVT99687.1"/>
    </source>
</evidence>
<evidence type="ECO:0000256" key="1">
    <source>
        <dbReference type="ARBA" id="ARBA00023002"/>
    </source>
</evidence>
<dbReference type="InterPro" id="IPR006139">
    <property type="entry name" value="D-isomer_2_OHA_DH_cat_dom"/>
</dbReference>
<proteinExistence type="inferred from homology"/>
<sequence length="324" mass="34993">MGMLPPRDKITIGFAHVAYNCKARLDARNLGFRTLEARTRAELDAMLPELDVLSLSGMWRNDIPPLAPKLRYVQSMSAGTDQYDRAIMKAAGISLASAAGANAKAVSEHAISLMLAMTRRLPEARDNQHKKFWRGMQSDFWTREDELAGKTLIVVGMGRIGGRLIRLAKAFEMHVIGVRANPAAGAEGADEVFGMDALPAILPRADMVVLVCPLTPETTGLMNATTLAAMKPSAYLINCARGKVCDEAELIAALVSGKIKGAALDVTATEPLPETSPLWTLPNVFITPHTGGETCVYEDNVLDLLVANLERVWAGESTLINQIV</sequence>
<accession>A0A437MPX0</accession>
<evidence type="ECO:0000256" key="2">
    <source>
        <dbReference type="ARBA" id="ARBA00023027"/>
    </source>
</evidence>
<dbReference type="EMBL" id="SACL01000001">
    <property type="protein sequence ID" value="RVT99687.1"/>
    <property type="molecule type" value="Genomic_DNA"/>
</dbReference>
<comment type="caution">
    <text evidence="6">The sequence shown here is derived from an EMBL/GenBank/DDBJ whole genome shotgun (WGS) entry which is preliminary data.</text>
</comment>
<organism evidence="6 7">
    <name type="scientific">Rhodovarius crocodyli</name>
    <dbReference type="NCBI Taxonomy" id="1979269"/>
    <lineage>
        <taxon>Bacteria</taxon>
        <taxon>Pseudomonadati</taxon>
        <taxon>Pseudomonadota</taxon>
        <taxon>Alphaproteobacteria</taxon>
        <taxon>Acetobacterales</taxon>
        <taxon>Roseomonadaceae</taxon>
        <taxon>Rhodovarius</taxon>
    </lineage>
</organism>
<gene>
    <name evidence="6" type="ORF">EOD42_04425</name>
</gene>
<dbReference type="SUPFAM" id="SSF52283">
    <property type="entry name" value="Formate/glycerate dehydrogenase catalytic domain-like"/>
    <property type="match status" value="1"/>
</dbReference>
<evidence type="ECO:0000256" key="3">
    <source>
        <dbReference type="RuleBase" id="RU003719"/>
    </source>
</evidence>
<keyword evidence="2" id="KW-0520">NAD</keyword>
<keyword evidence="1 3" id="KW-0560">Oxidoreductase</keyword>
<dbReference type="OrthoDB" id="9793626at2"/>
<comment type="similarity">
    <text evidence="3">Belongs to the D-isomer specific 2-hydroxyacid dehydrogenase family.</text>
</comment>
<dbReference type="Pfam" id="PF00389">
    <property type="entry name" value="2-Hacid_dh"/>
    <property type="match status" value="1"/>
</dbReference>
<dbReference type="PANTHER" id="PTHR43333">
    <property type="entry name" value="2-HACID_DH_C DOMAIN-CONTAINING PROTEIN"/>
    <property type="match status" value="1"/>
</dbReference>
<dbReference type="CDD" id="cd05300">
    <property type="entry name" value="2-Hacid_dh_1"/>
    <property type="match status" value="1"/>
</dbReference>
<dbReference type="GO" id="GO:0051287">
    <property type="term" value="F:NAD binding"/>
    <property type="evidence" value="ECO:0007669"/>
    <property type="project" value="InterPro"/>
</dbReference>
<dbReference type="InterPro" id="IPR006140">
    <property type="entry name" value="D-isomer_DH_NAD-bd"/>
</dbReference>
<dbReference type="Pfam" id="PF02826">
    <property type="entry name" value="2-Hacid_dh_C"/>
    <property type="match status" value="1"/>
</dbReference>
<dbReference type="SUPFAM" id="SSF51735">
    <property type="entry name" value="NAD(P)-binding Rossmann-fold domains"/>
    <property type="match status" value="1"/>
</dbReference>
<protein>
    <submittedName>
        <fullName evidence="6">D-2-hydroxyacid dehydrogenase</fullName>
    </submittedName>
</protein>
<dbReference type="PANTHER" id="PTHR43333:SF1">
    <property type="entry name" value="D-ISOMER SPECIFIC 2-HYDROXYACID DEHYDROGENASE NAD-BINDING DOMAIN-CONTAINING PROTEIN"/>
    <property type="match status" value="1"/>
</dbReference>
<evidence type="ECO:0000259" key="4">
    <source>
        <dbReference type="Pfam" id="PF00389"/>
    </source>
</evidence>